<protein>
    <recommendedName>
        <fullName evidence="4">Transposase</fullName>
    </recommendedName>
</protein>
<dbReference type="RefSeq" id="WP_120149001.1">
    <property type="nucleotide sequence ID" value="NZ_QZVT01000005.1"/>
</dbReference>
<accession>A0A3A5M4X4</accession>
<evidence type="ECO:0000313" key="2">
    <source>
        <dbReference type="EMBL" id="RJT79054.1"/>
    </source>
</evidence>
<dbReference type="OrthoDB" id="9803231at2"/>
<name>A0A3A5M4X4_9MICC</name>
<dbReference type="EMBL" id="QZVT01000005">
    <property type="protein sequence ID" value="RJT79054.1"/>
    <property type="molecule type" value="Genomic_DNA"/>
</dbReference>
<feature type="region of interest" description="Disordered" evidence="1">
    <location>
        <begin position="1"/>
        <end position="34"/>
    </location>
</feature>
<evidence type="ECO:0000256" key="1">
    <source>
        <dbReference type="SAM" id="MobiDB-lite"/>
    </source>
</evidence>
<evidence type="ECO:0000313" key="3">
    <source>
        <dbReference type="Proteomes" id="UP000272560"/>
    </source>
</evidence>
<gene>
    <name evidence="2" type="ORF">D6T63_10465</name>
</gene>
<comment type="caution">
    <text evidence="2">The sequence shown here is derived from an EMBL/GenBank/DDBJ whole genome shotgun (WGS) entry which is preliminary data.</text>
</comment>
<dbReference type="AlphaFoldDB" id="A0A3A5M4X4"/>
<feature type="compositionally biased region" description="Basic and acidic residues" evidence="1">
    <location>
        <begin position="24"/>
        <end position="34"/>
    </location>
</feature>
<sequence>MDTGGTEATRYRWPNQYGPEQNTEESKRTQESEGNARLKRLLAYQVLVNDIVKWRRRLVEP</sequence>
<keyword evidence="3" id="KW-1185">Reference proteome</keyword>
<dbReference type="Proteomes" id="UP000272560">
    <property type="component" value="Unassembled WGS sequence"/>
</dbReference>
<proteinExistence type="predicted"/>
<reference evidence="2 3" key="1">
    <citation type="submission" date="2018-09" db="EMBL/GenBank/DDBJ databases">
        <title>Novel species of Arthrobacter.</title>
        <authorList>
            <person name="Liu Q."/>
            <person name="Xin Y.-H."/>
        </authorList>
    </citation>
    <scope>NUCLEOTIDE SEQUENCE [LARGE SCALE GENOMIC DNA]</scope>
    <source>
        <strain evidence="2 3">Hz2</strain>
    </source>
</reference>
<organism evidence="2 3">
    <name type="scientific">Arthrobacter cheniae</name>
    <dbReference type="NCBI Taxonomy" id="1258888"/>
    <lineage>
        <taxon>Bacteria</taxon>
        <taxon>Bacillati</taxon>
        <taxon>Actinomycetota</taxon>
        <taxon>Actinomycetes</taxon>
        <taxon>Micrococcales</taxon>
        <taxon>Micrococcaceae</taxon>
        <taxon>Arthrobacter</taxon>
    </lineage>
</organism>
<evidence type="ECO:0008006" key="4">
    <source>
        <dbReference type="Google" id="ProtNLM"/>
    </source>
</evidence>